<keyword evidence="2" id="KW-1185">Reference proteome</keyword>
<dbReference type="EMBL" id="JAJEPU010000013">
    <property type="protein sequence ID" value="MCC2164408.1"/>
    <property type="molecule type" value="Genomic_DNA"/>
</dbReference>
<dbReference type="SUPFAM" id="SSF46785">
    <property type="entry name" value="Winged helix' DNA-binding domain"/>
    <property type="match status" value="1"/>
</dbReference>
<dbReference type="RefSeq" id="WP_308451088.1">
    <property type="nucleotide sequence ID" value="NZ_JAJEPU010000013.1"/>
</dbReference>
<evidence type="ECO:0000313" key="2">
    <source>
        <dbReference type="Proteomes" id="UP001198962"/>
    </source>
</evidence>
<dbReference type="Proteomes" id="UP001198962">
    <property type="component" value="Unassembled WGS sequence"/>
</dbReference>
<dbReference type="AlphaFoldDB" id="A0AAE3ARI5"/>
<organism evidence="1 2">
    <name type="scientific">Brotaphodocola catenula</name>
    <dbReference type="NCBI Taxonomy" id="2885361"/>
    <lineage>
        <taxon>Bacteria</taxon>
        <taxon>Bacillati</taxon>
        <taxon>Bacillota</taxon>
        <taxon>Clostridia</taxon>
        <taxon>Lachnospirales</taxon>
        <taxon>Lachnospiraceae</taxon>
        <taxon>Brotaphodocola</taxon>
    </lineage>
</organism>
<dbReference type="InterPro" id="IPR025374">
    <property type="entry name" value="DUF4364"/>
</dbReference>
<dbReference type="InterPro" id="IPR036388">
    <property type="entry name" value="WH-like_DNA-bd_sf"/>
</dbReference>
<accession>A0AAE3ARI5</accession>
<comment type="caution">
    <text evidence="1">The sequence shown here is derived from an EMBL/GenBank/DDBJ whole genome shotgun (WGS) entry which is preliminary data.</text>
</comment>
<dbReference type="InterPro" id="IPR036390">
    <property type="entry name" value="WH_DNA-bd_sf"/>
</dbReference>
<reference evidence="1" key="1">
    <citation type="submission" date="2021-10" db="EMBL/GenBank/DDBJ databases">
        <title>Anaerobic single-cell dispensing facilitates the cultivation of human gut bacteria.</title>
        <authorList>
            <person name="Afrizal A."/>
        </authorList>
    </citation>
    <scope>NUCLEOTIDE SEQUENCE</scope>
    <source>
        <strain evidence="1">CLA-AA-H274</strain>
    </source>
</reference>
<gene>
    <name evidence="1" type="ORF">LKD32_05860</name>
</gene>
<name>A0AAE3ARI5_9FIRM</name>
<sequence>MLSEPMTLYKLMNLYMLRQVSFPLTNAQLTDFFLQHEYTSYFTLQQALKELQESGLVRTESTHNTTRYMITKEGEETLSFFGKNISPAIVEDMDHYLKENRLRMRNEVGVVSDYFKSTSQDYTVHCEVREGKSTLIDLSISVPDREQAEDMCARWKDKSQTIYAYIMKTLMGSGENSEN</sequence>
<dbReference type="Gene3D" id="1.10.10.10">
    <property type="entry name" value="Winged helix-like DNA-binding domain superfamily/Winged helix DNA-binding domain"/>
    <property type="match status" value="1"/>
</dbReference>
<protein>
    <submittedName>
        <fullName evidence="1">DUF4364 family protein</fullName>
    </submittedName>
</protein>
<dbReference type="Pfam" id="PF14277">
    <property type="entry name" value="DUF4364"/>
    <property type="match status" value="1"/>
</dbReference>
<proteinExistence type="predicted"/>
<evidence type="ECO:0000313" key="1">
    <source>
        <dbReference type="EMBL" id="MCC2164408.1"/>
    </source>
</evidence>